<proteinExistence type="inferred from homology"/>
<evidence type="ECO:0000256" key="1">
    <source>
        <dbReference type="ARBA" id="ARBA00006247"/>
    </source>
</evidence>
<keyword evidence="3" id="KW-0479">Metal-binding</keyword>
<name>A0A7W4IMT6_9PROT</name>
<sequence>MQLLPFDQSLGLFPLSLSNIIRSENGDEFIGRKTSKCLFAGAALVFSMAGHAWAASAGDRQAVEASLALAEKAIALRSVVGPGNQTPQVAQLFRDALVAGGFSASDIAITPYRDTAYLIARWPGRDPSLKPLVISGHMDVVEAKAEDWTHDPFTPKMEKGFLLGRGATDMKLDDAIAIETLVGLKCAGYRPRRDIIIAFSGDEETAMATGAIIAEKLAGAELVLNVDGANGVIDEKTGTPDYFAWEGGEKTYADYRLVVTNPGGHSSEPRPLNAIAEMAEDILRIQHYRFRPEINDLSRGYFLGAAQWEAAPIAAAMRAFAAEPTDEAAIETLSADPSFVGRIGTTCVVTEINGGHALNALPQRVTANVNCRIFPGHSRAEILGELKQAAADPAMTITDVTEGSVETPASPMRADVVGAIEHAVHGVYPRVAVFPSLGSGASDSMWFRSHGVPSYAVSPLFIRNSDSFMHGLNERTPVASVGPALDILTAMVTELSH</sequence>
<evidence type="ECO:0000256" key="4">
    <source>
        <dbReference type="ARBA" id="ARBA00022801"/>
    </source>
</evidence>
<dbReference type="EMBL" id="JABEQO010000019">
    <property type="protein sequence ID" value="MBB2165756.1"/>
    <property type="molecule type" value="Genomic_DNA"/>
</dbReference>
<dbReference type="GO" id="GO:0051603">
    <property type="term" value="P:proteolysis involved in protein catabolic process"/>
    <property type="evidence" value="ECO:0007669"/>
    <property type="project" value="TreeGrafter"/>
</dbReference>
<keyword evidence="5" id="KW-0862">Zinc</keyword>
<evidence type="ECO:0000313" key="7">
    <source>
        <dbReference type="EMBL" id="MBB2165756.1"/>
    </source>
</evidence>
<dbReference type="PANTHER" id="PTHR45962:SF1">
    <property type="entry name" value="N-FATTY-ACYL-AMINO ACID SYNTHASE_HYDROLASE PM20D1"/>
    <property type="match status" value="1"/>
</dbReference>
<dbReference type="Gene3D" id="1.10.150.900">
    <property type="match status" value="1"/>
</dbReference>
<feature type="domain" description="Peptidase M20 dimerisation" evidence="6">
    <location>
        <begin position="248"/>
        <end position="393"/>
    </location>
</feature>
<accession>A0A7W4IMT6</accession>
<evidence type="ECO:0000259" key="6">
    <source>
        <dbReference type="Pfam" id="PF07687"/>
    </source>
</evidence>
<dbReference type="Gene3D" id="3.30.70.360">
    <property type="match status" value="1"/>
</dbReference>
<dbReference type="PANTHER" id="PTHR45962">
    <property type="entry name" value="N-FATTY-ACYL-AMINO ACID SYNTHASE/HYDROLASE PM20D1"/>
    <property type="match status" value="1"/>
</dbReference>
<keyword evidence="2" id="KW-0645">Protease</keyword>
<dbReference type="NCBIfam" id="NF006596">
    <property type="entry name" value="PRK09133.1"/>
    <property type="match status" value="1"/>
</dbReference>
<dbReference type="InterPro" id="IPR036264">
    <property type="entry name" value="Bact_exopeptidase_dim_dom"/>
</dbReference>
<evidence type="ECO:0000313" key="8">
    <source>
        <dbReference type="EMBL" id="MBB2194819.1"/>
    </source>
</evidence>
<comment type="caution">
    <text evidence="7">The sequence shown here is derived from an EMBL/GenBank/DDBJ whole genome shotgun (WGS) entry which is preliminary data.</text>
</comment>
<comment type="similarity">
    <text evidence="1">Belongs to the peptidase M20A family.</text>
</comment>
<evidence type="ECO:0000256" key="3">
    <source>
        <dbReference type="ARBA" id="ARBA00022723"/>
    </source>
</evidence>
<keyword evidence="4 7" id="KW-0378">Hydrolase</keyword>
<dbReference type="InterPro" id="IPR047177">
    <property type="entry name" value="Pept_M20A"/>
</dbReference>
<dbReference type="AlphaFoldDB" id="A0A7W4IMT6"/>
<dbReference type="Proteomes" id="UP000561077">
    <property type="component" value="Unassembled WGS sequence"/>
</dbReference>
<dbReference type="Pfam" id="PF07687">
    <property type="entry name" value="M20_dimer"/>
    <property type="match status" value="1"/>
</dbReference>
<dbReference type="InterPro" id="IPR002933">
    <property type="entry name" value="Peptidase_M20"/>
</dbReference>
<dbReference type="GO" id="GO:0046872">
    <property type="term" value="F:metal ion binding"/>
    <property type="evidence" value="ECO:0007669"/>
    <property type="project" value="UniProtKB-KW"/>
</dbReference>
<dbReference type="EMBL" id="JABEQN010000019">
    <property type="protein sequence ID" value="MBB2194819.1"/>
    <property type="molecule type" value="Genomic_DNA"/>
</dbReference>
<dbReference type="SUPFAM" id="SSF53187">
    <property type="entry name" value="Zn-dependent exopeptidases"/>
    <property type="match status" value="1"/>
</dbReference>
<dbReference type="Proteomes" id="UP000540490">
    <property type="component" value="Unassembled WGS sequence"/>
</dbReference>
<dbReference type="GO" id="GO:0004180">
    <property type="term" value="F:carboxypeptidase activity"/>
    <property type="evidence" value="ECO:0007669"/>
    <property type="project" value="TreeGrafter"/>
</dbReference>
<organism evidence="7 10">
    <name type="scientific">Gluconacetobacter dulcium</name>
    <dbReference type="NCBI Taxonomy" id="2729096"/>
    <lineage>
        <taxon>Bacteria</taxon>
        <taxon>Pseudomonadati</taxon>
        <taxon>Pseudomonadota</taxon>
        <taxon>Alphaproteobacteria</taxon>
        <taxon>Acetobacterales</taxon>
        <taxon>Acetobacteraceae</taxon>
        <taxon>Gluconacetobacter</taxon>
    </lineage>
</organism>
<dbReference type="Gene3D" id="3.40.630.10">
    <property type="entry name" value="Zn peptidases"/>
    <property type="match status" value="1"/>
</dbReference>
<dbReference type="SUPFAM" id="SSF55031">
    <property type="entry name" value="Bacterial exopeptidase dimerisation domain"/>
    <property type="match status" value="1"/>
</dbReference>
<evidence type="ECO:0000256" key="5">
    <source>
        <dbReference type="ARBA" id="ARBA00022833"/>
    </source>
</evidence>
<dbReference type="InterPro" id="IPR011650">
    <property type="entry name" value="Peptidase_M20_dimer"/>
</dbReference>
<evidence type="ECO:0000313" key="10">
    <source>
        <dbReference type="Proteomes" id="UP000561077"/>
    </source>
</evidence>
<evidence type="ECO:0000313" key="9">
    <source>
        <dbReference type="Proteomes" id="UP000540490"/>
    </source>
</evidence>
<evidence type="ECO:0000256" key="2">
    <source>
        <dbReference type="ARBA" id="ARBA00022670"/>
    </source>
</evidence>
<keyword evidence="9" id="KW-1185">Reference proteome</keyword>
<dbReference type="Pfam" id="PF01546">
    <property type="entry name" value="Peptidase_M20"/>
    <property type="match status" value="1"/>
</dbReference>
<protein>
    <submittedName>
        <fullName evidence="7">M20/M25/M40 family metallo-hydrolase</fullName>
    </submittedName>
</protein>
<reference evidence="9 10" key="1">
    <citation type="submission" date="2020-04" db="EMBL/GenBank/DDBJ databases">
        <title>Description of novel Gluconacetobacter.</title>
        <authorList>
            <person name="Sombolestani A."/>
        </authorList>
    </citation>
    <scope>NUCLEOTIDE SEQUENCE [LARGE SCALE GENOMIC DNA]</scope>
    <source>
        <strain evidence="8 9">LMG 1728</strain>
        <strain evidence="7 10">LMG 1731</strain>
    </source>
</reference>
<gene>
    <name evidence="8" type="ORF">HLH25_14490</name>
    <name evidence="7" type="ORF">HLH26_14665</name>
</gene>